<accession>A0A1B8SKJ0</accession>
<proteinExistence type="predicted"/>
<dbReference type="InterPro" id="IPR029063">
    <property type="entry name" value="SAM-dependent_MTases_sf"/>
</dbReference>
<dbReference type="AlphaFoldDB" id="A0A1B8SKJ0"/>
<feature type="domain" description="Methyltransferase type 11" evidence="1">
    <location>
        <begin position="70"/>
        <end position="160"/>
    </location>
</feature>
<gene>
    <name evidence="3" type="ORF">ACT18_03045</name>
    <name evidence="2" type="ORF">GWR20_15930</name>
</gene>
<dbReference type="Proteomes" id="UP000466523">
    <property type="component" value="Unassembled WGS sequence"/>
</dbReference>
<dbReference type="Pfam" id="PF08241">
    <property type="entry name" value="Methyltransf_11"/>
    <property type="match status" value="1"/>
</dbReference>
<keyword evidence="3" id="KW-0489">Methyltransferase</keyword>
<dbReference type="Proteomes" id="UP000092668">
    <property type="component" value="Unassembled WGS sequence"/>
</dbReference>
<dbReference type="GO" id="GO:0008757">
    <property type="term" value="F:S-adenosylmethionine-dependent methyltransferase activity"/>
    <property type="evidence" value="ECO:0007669"/>
    <property type="project" value="InterPro"/>
</dbReference>
<keyword evidence="3" id="KW-0808">Transferase</keyword>
<evidence type="ECO:0000313" key="3">
    <source>
        <dbReference type="EMBL" id="OBY33266.1"/>
    </source>
</evidence>
<organism evidence="3 4">
    <name type="scientific">Mycolicibacter kumamotonensis</name>
    <dbReference type="NCBI Taxonomy" id="354243"/>
    <lineage>
        <taxon>Bacteria</taxon>
        <taxon>Bacillati</taxon>
        <taxon>Actinomycetota</taxon>
        <taxon>Actinomycetes</taxon>
        <taxon>Mycobacteriales</taxon>
        <taxon>Mycobacteriaceae</taxon>
        <taxon>Mycolicibacter</taxon>
    </lineage>
</organism>
<dbReference type="EMBL" id="LFOE01000002">
    <property type="protein sequence ID" value="OBY33266.1"/>
    <property type="molecule type" value="Genomic_DNA"/>
</dbReference>
<dbReference type="EMBL" id="JAACYR010000057">
    <property type="protein sequence ID" value="NDJ90627.1"/>
    <property type="molecule type" value="Genomic_DNA"/>
</dbReference>
<evidence type="ECO:0000313" key="5">
    <source>
        <dbReference type="Proteomes" id="UP000466523"/>
    </source>
</evidence>
<evidence type="ECO:0000259" key="1">
    <source>
        <dbReference type="Pfam" id="PF08241"/>
    </source>
</evidence>
<dbReference type="OrthoDB" id="9805171at2"/>
<dbReference type="InterPro" id="IPR013216">
    <property type="entry name" value="Methyltransf_11"/>
</dbReference>
<protein>
    <submittedName>
        <fullName evidence="2">Methyltransferase domain-containing protein</fullName>
    </submittedName>
    <submittedName>
        <fullName evidence="3">SAM-dependent methyltransferase</fullName>
    </submittedName>
</protein>
<dbReference type="GO" id="GO:0032259">
    <property type="term" value="P:methylation"/>
    <property type="evidence" value="ECO:0007669"/>
    <property type="project" value="UniProtKB-KW"/>
</dbReference>
<dbReference type="SUPFAM" id="SSF53335">
    <property type="entry name" value="S-adenosyl-L-methionine-dependent methyltransferases"/>
    <property type="match status" value="1"/>
</dbReference>
<reference evidence="2 5" key="2">
    <citation type="submission" date="2020-01" db="EMBL/GenBank/DDBJ databases">
        <authorList>
            <person name="Sanchez-Estrada R."/>
            <person name="Gonzalez-Y-Merchand J.A."/>
            <person name="Rivera-Gutierrez S."/>
        </authorList>
    </citation>
    <scope>NUCLEOTIDE SEQUENCE [LARGE SCALE GENOMIC DNA]</scope>
    <source>
        <strain evidence="2 5">CST 7247</strain>
    </source>
</reference>
<dbReference type="STRING" id="354243.BST28_03505"/>
<comment type="caution">
    <text evidence="3">The sequence shown here is derived from an EMBL/GenBank/DDBJ whole genome shotgun (WGS) entry which is preliminary data.</text>
</comment>
<sequence length="230" mass="25259">MGTPSHRRGGRFHAVATPIPRRGFNDAITRFWSWAAPLYDARYLQRLVYRPAQDELIAALRAHQPAQVADIACGTGILADRIERELQPEAVYGVDMSTGMLDEARARSTRVQWLTGPAEQLPFDDGALDAVVTSSAFHFFDQPAAVAEFYRVLAPGGMAAVTALSPRHPVPLRRLLGGRWNPAHQPTPAEMRTLFTDAGFTVADQHRVARPAWTLLVSDLITVGVKPSGR</sequence>
<dbReference type="Gene3D" id="3.40.50.150">
    <property type="entry name" value="Vaccinia Virus protein VP39"/>
    <property type="match status" value="1"/>
</dbReference>
<dbReference type="PATRIC" id="fig|354243.3.peg.644"/>
<keyword evidence="4" id="KW-1185">Reference proteome</keyword>
<reference evidence="3 4" key="1">
    <citation type="submission" date="2015-06" db="EMBL/GenBank/DDBJ databases">
        <title>Genome sequence of Mycobacterium kumamotonense strain Roo.</title>
        <authorList>
            <person name="Greninger A.L."/>
            <person name="Cunningham G."/>
            <person name="Miller S."/>
        </authorList>
    </citation>
    <scope>NUCLEOTIDE SEQUENCE [LARGE SCALE GENOMIC DNA]</scope>
    <source>
        <strain evidence="3 4">Roo</strain>
    </source>
</reference>
<dbReference type="CDD" id="cd02440">
    <property type="entry name" value="AdoMet_MTases"/>
    <property type="match status" value="1"/>
</dbReference>
<name>A0A1B8SKJ0_9MYCO</name>
<evidence type="ECO:0000313" key="4">
    <source>
        <dbReference type="Proteomes" id="UP000092668"/>
    </source>
</evidence>
<evidence type="ECO:0000313" key="2">
    <source>
        <dbReference type="EMBL" id="NDJ90627.1"/>
    </source>
</evidence>
<dbReference type="PANTHER" id="PTHR43591">
    <property type="entry name" value="METHYLTRANSFERASE"/>
    <property type="match status" value="1"/>
</dbReference>